<name>A0A1I5YE50_9FIRM</name>
<feature type="transmembrane region" description="Helical" evidence="1">
    <location>
        <begin position="38"/>
        <end position="58"/>
    </location>
</feature>
<evidence type="ECO:0000256" key="1">
    <source>
        <dbReference type="SAM" id="Phobius"/>
    </source>
</evidence>
<keyword evidence="3" id="KW-1185">Reference proteome</keyword>
<dbReference type="EMBL" id="FOXR01000043">
    <property type="protein sequence ID" value="SFQ42453.1"/>
    <property type="molecule type" value="Genomic_DNA"/>
</dbReference>
<proteinExistence type="predicted"/>
<protein>
    <submittedName>
        <fullName evidence="2">Uncharacterized protein</fullName>
    </submittedName>
</protein>
<reference evidence="2 3" key="1">
    <citation type="submission" date="2016-10" db="EMBL/GenBank/DDBJ databases">
        <authorList>
            <person name="de Groot N.N."/>
        </authorList>
    </citation>
    <scope>NUCLEOTIDE SEQUENCE [LARGE SCALE GENOMIC DNA]</scope>
    <source>
        <strain evidence="2 3">DSM 20678</strain>
    </source>
</reference>
<gene>
    <name evidence="2" type="ORF">SAMN05444406_1439</name>
</gene>
<dbReference type="Proteomes" id="UP000198577">
    <property type="component" value="Unassembled WGS sequence"/>
</dbReference>
<evidence type="ECO:0000313" key="2">
    <source>
        <dbReference type="EMBL" id="SFQ42453.1"/>
    </source>
</evidence>
<organism evidence="2 3">
    <name type="scientific">Caldicoprobacter faecalis</name>
    <dbReference type="NCBI Taxonomy" id="937334"/>
    <lineage>
        <taxon>Bacteria</taxon>
        <taxon>Bacillati</taxon>
        <taxon>Bacillota</taxon>
        <taxon>Clostridia</taxon>
        <taxon>Caldicoprobacterales</taxon>
        <taxon>Caldicoprobacteraceae</taxon>
        <taxon>Caldicoprobacter</taxon>
    </lineage>
</organism>
<evidence type="ECO:0000313" key="3">
    <source>
        <dbReference type="Proteomes" id="UP000198577"/>
    </source>
</evidence>
<dbReference type="RefSeq" id="WP_092282784.1">
    <property type="nucleotide sequence ID" value="NZ_FOXR01000043.1"/>
</dbReference>
<keyword evidence="1" id="KW-0812">Transmembrane</keyword>
<accession>A0A1I5YE50</accession>
<keyword evidence="1" id="KW-0472">Membrane</keyword>
<sequence length="90" mass="10072">MFSLAELAAWLTRAAFWSIEEVEREMQLRKYIGRNNYISAIPVIITSVSILLGIFNGLSSSSNKELSDSILDILVHIGLFDKINIGNSQQ</sequence>
<dbReference type="AlphaFoldDB" id="A0A1I5YE50"/>
<keyword evidence="1" id="KW-1133">Transmembrane helix</keyword>